<dbReference type="Pfam" id="PF01638">
    <property type="entry name" value="HxlR"/>
    <property type="match status" value="1"/>
</dbReference>
<protein>
    <submittedName>
        <fullName evidence="6">Transcriptional regulator, HxlR family</fullName>
    </submittedName>
</protein>
<dbReference type="EMBL" id="NBTZ01000106">
    <property type="protein sequence ID" value="OTP70545.1"/>
    <property type="molecule type" value="Genomic_DNA"/>
</dbReference>
<evidence type="ECO:0000256" key="1">
    <source>
        <dbReference type="ARBA" id="ARBA00023015"/>
    </source>
</evidence>
<gene>
    <name evidence="6" type="ORF">PAMC26510_14260</name>
    <name evidence="5" type="ORF">PAMC26577_26185</name>
</gene>
<reference evidence="6 7" key="1">
    <citation type="submission" date="2017-03" db="EMBL/GenBank/DDBJ databases">
        <title>Genome analysis of strain PAMC 26510.</title>
        <authorList>
            <person name="Oh H.-M."/>
            <person name="Yang J.-A."/>
        </authorList>
    </citation>
    <scope>NUCLEOTIDE SEQUENCE [LARGE SCALE GENOMIC DNA]</scope>
    <source>
        <strain evidence="6 7">PAMC 26510</strain>
    </source>
</reference>
<dbReference type="Gene3D" id="1.10.10.10">
    <property type="entry name" value="Winged helix-like DNA-binding domain superfamily/Winged helix DNA-binding domain"/>
    <property type="match status" value="1"/>
</dbReference>
<dbReference type="PROSITE" id="PS51118">
    <property type="entry name" value="HTH_HXLR"/>
    <property type="match status" value="1"/>
</dbReference>
<accession>A0A242MWB3</accession>
<comment type="caution">
    <text evidence="6">The sequence shown here is derived from an EMBL/GenBank/DDBJ whole genome shotgun (WGS) entry which is preliminary data.</text>
</comment>
<proteinExistence type="predicted"/>
<evidence type="ECO:0000256" key="2">
    <source>
        <dbReference type="ARBA" id="ARBA00023125"/>
    </source>
</evidence>
<dbReference type="Proteomes" id="UP000195221">
    <property type="component" value="Unassembled WGS sequence"/>
</dbReference>
<dbReference type="RefSeq" id="WP_062001479.1">
    <property type="nucleotide sequence ID" value="NZ_MSRG01000023.1"/>
</dbReference>
<dbReference type="InterPro" id="IPR036390">
    <property type="entry name" value="WH_DNA-bd_sf"/>
</dbReference>
<evidence type="ECO:0000313" key="6">
    <source>
        <dbReference type="EMBL" id="OTP75602.1"/>
    </source>
</evidence>
<dbReference type="PANTHER" id="PTHR33204">
    <property type="entry name" value="TRANSCRIPTIONAL REGULATOR, MARR FAMILY"/>
    <property type="match status" value="1"/>
</dbReference>
<evidence type="ECO:0000256" key="3">
    <source>
        <dbReference type="ARBA" id="ARBA00023163"/>
    </source>
</evidence>
<name>A0A242MWB3_CABSO</name>
<dbReference type="InterPro" id="IPR011991">
    <property type="entry name" value="ArsR-like_HTH"/>
</dbReference>
<dbReference type="PANTHER" id="PTHR33204:SF18">
    <property type="entry name" value="TRANSCRIPTIONAL REGULATORY PROTEIN"/>
    <property type="match status" value="1"/>
</dbReference>
<feature type="domain" description="HTH hxlR-type" evidence="4">
    <location>
        <begin position="11"/>
        <end position="108"/>
    </location>
</feature>
<reference evidence="5 8" key="2">
    <citation type="submission" date="2017-03" db="EMBL/GenBank/DDBJ databases">
        <title>Genome analysis of strain PAMC 26577.</title>
        <authorList>
            <person name="Oh H.-M."/>
            <person name="Yang J.-A."/>
        </authorList>
    </citation>
    <scope>NUCLEOTIDE SEQUENCE [LARGE SCALE GENOMIC DNA]</scope>
    <source>
        <strain evidence="5 8">PAMC 26577</strain>
    </source>
</reference>
<evidence type="ECO:0000259" key="4">
    <source>
        <dbReference type="PROSITE" id="PS51118"/>
    </source>
</evidence>
<evidence type="ECO:0000313" key="7">
    <source>
        <dbReference type="Proteomes" id="UP000194546"/>
    </source>
</evidence>
<keyword evidence="2" id="KW-0238">DNA-binding</keyword>
<keyword evidence="3" id="KW-0804">Transcription</keyword>
<evidence type="ECO:0000313" key="8">
    <source>
        <dbReference type="Proteomes" id="UP000195221"/>
    </source>
</evidence>
<organism evidence="6 7">
    <name type="scientific">Caballeronia sordidicola</name>
    <name type="common">Burkholderia sordidicola</name>
    <dbReference type="NCBI Taxonomy" id="196367"/>
    <lineage>
        <taxon>Bacteria</taxon>
        <taxon>Pseudomonadati</taxon>
        <taxon>Pseudomonadota</taxon>
        <taxon>Betaproteobacteria</taxon>
        <taxon>Burkholderiales</taxon>
        <taxon>Burkholderiaceae</taxon>
        <taxon>Caballeronia</taxon>
    </lineage>
</organism>
<dbReference type="AlphaFoldDB" id="A0A242MWB3"/>
<dbReference type="GO" id="GO:0006355">
    <property type="term" value="P:regulation of DNA-templated transcription"/>
    <property type="evidence" value="ECO:0007669"/>
    <property type="project" value="UniProtKB-ARBA"/>
</dbReference>
<sequence length="171" mass="19572">MSWDEVCESVCPIARSLSVVGDRWTLLILRELSMGSRRFEEIQAQTGMSSFLLSTRLKRLEKDGVIERRLYNERPPRYEYHATAKGKDLDEVLLLLRAWQMKWDDPQGKAEPAVHLVHKRSKKVVDASWRPTPGSKPFSFDDTHATISPAFAAEREERKAAFLAARRSGDS</sequence>
<dbReference type="GO" id="GO:0003677">
    <property type="term" value="F:DNA binding"/>
    <property type="evidence" value="ECO:0007669"/>
    <property type="project" value="UniProtKB-KW"/>
</dbReference>
<dbReference type="Proteomes" id="UP000194546">
    <property type="component" value="Unassembled WGS sequence"/>
</dbReference>
<dbReference type="InterPro" id="IPR036388">
    <property type="entry name" value="WH-like_DNA-bd_sf"/>
</dbReference>
<keyword evidence="1" id="KW-0805">Transcription regulation</keyword>
<dbReference type="EMBL" id="NBTY01000073">
    <property type="protein sequence ID" value="OTP75602.1"/>
    <property type="molecule type" value="Genomic_DNA"/>
</dbReference>
<evidence type="ECO:0000313" key="5">
    <source>
        <dbReference type="EMBL" id="OTP70545.1"/>
    </source>
</evidence>
<dbReference type="InterPro" id="IPR002577">
    <property type="entry name" value="HTH_HxlR"/>
</dbReference>
<dbReference type="SUPFAM" id="SSF46785">
    <property type="entry name" value="Winged helix' DNA-binding domain"/>
    <property type="match status" value="1"/>
</dbReference>
<dbReference type="CDD" id="cd00090">
    <property type="entry name" value="HTH_ARSR"/>
    <property type="match status" value="1"/>
</dbReference>